<evidence type="ECO:0000256" key="2">
    <source>
        <dbReference type="ARBA" id="ARBA00007635"/>
    </source>
</evidence>
<keyword evidence="4 6" id="KW-1133">Transmembrane helix</keyword>
<evidence type="ECO:0000256" key="1">
    <source>
        <dbReference type="ARBA" id="ARBA00004141"/>
    </source>
</evidence>
<comment type="subcellular location">
    <subcellularLocation>
        <location evidence="1 6">Membrane</location>
        <topology evidence="1 6">Multi-pass membrane protein</topology>
    </subcellularLocation>
</comment>
<comment type="similarity">
    <text evidence="2 6">Belongs to the drug/metabolite transporter (DMT) superfamily. Plant drug/metabolite exporter (P-DME) (TC 2.A.7.4) family.</text>
</comment>
<evidence type="ECO:0000313" key="8">
    <source>
        <dbReference type="EMBL" id="PRQ59066.1"/>
    </source>
</evidence>
<dbReference type="Gramene" id="PRQ59066">
    <property type="protein sequence ID" value="PRQ59066"/>
    <property type="gene ID" value="RchiOBHm_Chr1g0366081"/>
</dbReference>
<dbReference type="Pfam" id="PF00892">
    <property type="entry name" value="EamA"/>
    <property type="match status" value="1"/>
</dbReference>
<evidence type="ECO:0000256" key="3">
    <source>
        <dbReference type="ARBA" id="ARBA00022692"/>
    </source>
</evidence>
<evidence type="ECO:0000256" key="5">
    <source>
        <dbReference type="ARBA" id="ARBA00023136"/>
    </source>
</evidence>
<feature type="domain" description="EamA" evidence="7">
    <location>
        <begin position="3"/>
        <end position="134"/>
    </location>
</feature>
<accession>A0A2P6SK62</accession>
<dbReference type="SUPFAM" id="SSF103481">
    <property type="entry name" value="Multidrug resistance efflux transporter EmrE"/>
    <property type="match status" value="1"/>
</dbReference>
<dbReference type="GO" id="GO:0016020">
    <property type="term" value="C:membrane"/>
    <property type="evidence" value="ECO:0007669"/>
    <property type="project" value="UniProtKB-SubCell"/>
</dbReference>
<proteinExistence type="inferred from homology"/>
<dbReference type="InterPro" id="IPR000620">
    <property type="entry name" value="EamA_dom"/>
</dbReference>
<comment type="caution">
    <text evidence="8">The sequence shown here is derived from an EMBL/GenBank/DDBJ whole genome shotgun (WGS) entry which is preliminary data.</text>
</comment>
<dbReference type="InterPro" id="IPR037185">
    <property type="entry name" value="EmrE-like"/>
</dbReference>
<dbReference type="Proteomes" id="UP000238479">
    <property type="component" value="Chromosome 1"/>
</dbReference>
<reference evidence="8 9" key="1">
    <citation type="journal article" date="2018" name="Nat. Genet.">
        <title>The Rosa genome provides new insights in the design of modern roses.</title>
        <authorList>
            <person name="Bendahmane M."/>
        </authorList>
    </citation>
    <scope>NUCLEOTIDE SEQUENCE [LARGE SCALE GENOMIC DNA]</scope>
    <source>
        <strain evidence="9">cv. Old Blush</strain>
    </source>
</reference>
<evidence type="ECO:0000256" key="6">
    <source>
        <dbReference type="RuleBase" id="RU363077"/>
    </source>
</evidence>
<feature type="transmembrane region" description="Helical" evidence="6">
    <location>
        <begin position="116"/>
        <end position="136"/>
    </location>
</feature>
<keyword evidence="9" id="KW-1185">Reference proteome</keyword>
<keyword evidence="5 6" id="KW-0472">Membrane</keyword>
<dbReference type="AlphaFoldDB" id="A0A2P6SK62"/>
<dbReference type="GO" id="GO:0022857">
    <property type="term" value="F:transmembrane transporter activity"/>
    <property type="evidence" value="ECO:0007669"/>
    <property type="project" value="InterPro"/>
</dbReference>
<feature type="transmembrane region" description="Helical" evidence="6">
    <location>
        <begin position="63"/>
        <end position="84"/>
    </location>
</feature>
<sequence length="182" mass="20173">MSAACLSWSVFIVWQTYTLRSYPCQLSLSTLICFWSTVEATVVALVMEWINSAAWSIHLDVKLLTAVCRGILSGVAYCLIGIVVKERGPVFYSAFHPLGTIIVAILGSFVLAEQMYLWSLTGAIIIIVGLFMVLWGKTNDQPPSQSQSQSENGDDLPKLGEIKIQIMLLLLYLQSMKVVRPI</sequence>
<dbReference type="STRING" id="74649.A0A2P6SK62"/>
<evidence type="ECO:0000256" key="4">
    <source>
        <dbReference type="ARBA" id="ARBA00022989"/>
    </source>
</evidence>
<feature type="transmembrane region" description="Helical" evidence="6">
    <location>
        <begin position="28"/>
        <end position="51"/>
    </location>
</feature>
<name>A0A2P6SK62_ROSCH</name>
<protein>
    <recommendedName>
        <fullName evidence="6">WAT1-related protein</fullName>
    </recommendedName>
</protein>
<evidence type="ECO:0000313" key="9">
    <source>
        <dbReference type="Proteomes" id="UP000238479"/>
    </source>
</evidence>
<keyword evidence="3 6" id="KW-0812">Transmembrane</keyword>
<dbReference type="PANTHER" id="PTHR31218">
    <property type="entry name" value="WAT1-RELATED PROTEIN"/>
    <property type="match status" value="1"/>
</dbReference>
<gene>
    <name evidence="8" type="ORF">RchiOBHm_Chr1g0366081</name>
</gene>
<evidence type="ECO:0000259" key="7">
    <source>
        <dbReference type="Pfam" id="PF00892"/>
    </source>
</evidence>
<dbReference type="InterPro" id="IPR030184">
    <property type="entry name" value="WAT1-related"/>
</dbReference>
<feature type="transmembrane region" description="Helical" evidence="6">
    <location>
        <begin position="90"/>
        <end position="111"/>
    </location>
</feature>
<organism evidence="8 9">
    <name type="scientific">Rosa chinensis</name>
    <name type="common">China rose</name>
    <dbReference type="NCBI Taxonomy" id="74649"/>
    <lineage>
        <taxon>Eukaryota</taxon>
        <taxon>Viridiplantae</taxon>
        <taxon>Streptophyta</taxon>
        <taxon>Embryophyta</taxon>
        <taxon>Tracheophyta</taxon>
        <taxon>Spermatophyta</taxon>
        <taxon>Magnoliopsida</taxon>
        <taxon>eudicotyledons</taxon>
        <taxon>Gunneridae</taxon>
        <taxon>Pentapetalae</taxon>
        <taxon>rosids</taxon>
        <taxon>fabids</taxon>
        <taxon>Rosales</taxon>
        <taxon>Rosaceae</taxon>
        <taxon>Rosoideae</taxon>
        <taxon>Rosoideae incertae sedis</taxon>
        <taxon>Rosa</taxon>
    </lineage>
</organism>
<dbReference type="EMBL" id="PDCK01000039">
    <property type="protein sequence ID" value="PRQ59066.1"/>
    <property type="molecule type" value="Genomic_DNA"/>
</dbReference>
<dbReference type="OMA" id="MEWINSA"/>
<comment type="caution">
    <text evidence="6">Lacks conserved residue(s) required for the propagation of feature annotation.</text>
</comment>